<protein>
    <recommendedName>
        <fullName evidence="3">Transglycosylase SLT domain-containing protein</fullName>
    </recommendedName>
</protein>
<evidence type="ECO:0000313" key="2">
    <source>
        <dbReference type="Proteomes" id="UP000027920"/>
    </source>
</evidence>
<evidence type="ECO:0008006" key="3">
    <source>
        <dbReference type="Google" id="ProtNLM"/>
    </source>
</evidence>
<name>A0A072PHE7_9EURO</name>
<organism evidence="1 2">
    <name type="scientific">Exophiala aquamarina CBS 119918</name>
    <dbReference type="NCBI Taxonomy" id="1182545"/>
    <lineage>
        <taxon>Eukaryota</taxon>
        <taxon>Fungi</taxon>
        <taxon>Dikarya</taxon>
        <taxon>Ascomycota</taxon>
        <taxon>Pezizomycotina</taxon>
        <taxon>Eurotiomycetes</taxon>
        <taxon>Chaetothyriomycetidae</taxon>
        <taxon>Chaetothyriales</taxon>
        <taxon>Herpotrichiellaceae</taxon>
        <taxon>Exophiala</taxon>
    </lineage>
</organism>
<dbReference type="Proteomes" id="UP000027920">
    <property type="component" value="Unassembled WGS sequence"/>
</dbReference>
<reference evidence="1 2" key="1">
    <citation type="submission" date="2013-03" db="EMBL/GenBank/DDBJ databases">
        <title>The Genome Sequence of Exophiala aquamarina CBS 119918.</title>
        <authorList>
            <consortium name="The Broad Institute Genomics Platform"/>
            <person name="Cuomo C."/>
            <person name="de Hoog S."/>
            <person name="Gorbushina A."/>
            <person name="Walker B."/>
            <person name="Young S.K."/>
            <person name="Zeng Q."/>
            <person name="Gargeya S."/>
            <person name="Fitzgerald M."/>
            <person name="Haas B."/>
            <person name="Abouelleil A."/>
            <person name="Allen A.W."/>
            <person name="Alvarado L."/>
            <person name="Arachchi H.M."/>
            <person name="Berlin A.M."/>
            <person name="Chapman S.B."/>
            <person name="Gainer-Dewar J."/>
            <person name="Goldberg J."/>
            <person name="Griggs A."/>
            <person name="Gujja S."/>
            <person name="Hansen M."/>
            <person name="Howarth C."/>
            <person name="Imamovic A."/>
            <person name="Ireland A."/>
            <person name="Larimer J."/>
            <person name="McCowan C."/>
            <person name="Murphy C."/>
            <person name="Pearson M."/>
            <person name="Poon T.W."/>
            <person name="Priest M."/>
            <person name="Roberts A."/>
            <person name="Saif S."/>
            <person name="Shea T."/>
            <person name="Sisk P."/>
            <person name="Sykes S."/>
            <person name="Wortman J."/>
            <person name="Nusbaum C."/>
            <person name="Birren B."/>
        </authorList>
    </citation>
    <scope>NUCLEOTIDE SEQUENCE [LARGE SCALE GENOMIC DNA]</scope>
    <source>
        <strain evidence="1 2">CBS 119918</strain>
    </source>
</reference>
<dbReference type="EMBL" id="AMGV01000004">
    <property type="protein sequence ID" value="KEF58723.1"/>
    <property type="molecule type" value="Genomic_DNA"/>
</dbReference>
<dbReference type="AlphaFoldDB" id="A0A072PHE7"/>
<dbReference type="VEuPathDB" id="FungiDB:A1O9_06649"/>
<proteinExistence type="predicted"/>
<sequence>MPHEIWRLIESTGGSNHYVQYEGNGSVAAGWPAVLTWVSFNDLWVASLHTISRSCDQLYKVPNNSDQETQDLKDAINSVAHESRVDHRFILAAVMQETKGCVRAATSESPDGIRNPGLLQSFKGTFSCNDKGKVQTPCPRDQILGMIADGVGGTADGHGFATDINAQKEVENIEYAEAYYRAARLYNSGAIDDSGDLGKGSATHCYASDLANRLVGWTDSESSCTLDDDK</sequence>
<gene>
    <name evidence="1" type="ORF">A1O9_06649</name>
</gene>
<dbReference type="HOGENOM" id="CLU_058267_1_0_1"/>
<dbReference type="RefSeq" id="XP_013261313.1">
    <property type="nucleotide sequence ID" value="XM_013405859.1"/>
</dbReference>
<dbReference type="GeneID" id="25281566"/>
<evidence type="ECO:0000313" key="1">
    <source>
        <dbReference type="EMBL" id="KEF58723.1"/>
    </source>
</evidence>
<dbReference type="Gene3D" id="1.10.530.10">
    <property type="match status" value="1"/>
</dbReference>
<keyword evidence="2" id="KW-1185">Reference proteome</keyword>
<accession>A0A072PHE7</accession>
<comment type="caution">
    <text evidence="1">The sequence shown here is derived from an EMBL/GenBank/DDBJ whole genome shotgun (WGS) entry which is preliminary data.</text>
</comment>
<dbReference type="OrthoDB" id="1193027at2759"/>